<dbReference type="GO" id="GO:0003677">
    <property type="term" value="F:DNA binding"/>
    <property type="evidence" value="ECO:0007669"/>
    <property type="project" value="UniProtKB-KW"/>
</dbReference>
<dbReference type="Proteomes" id="UP000026915">
    <property type="component" value="Chromosome 2"/>
</dbReference>
<sequence>MSEEGGHDSFLLWDSQSWALSNSDNNSAGSEEKSGKNQQEQETLRDEAKKNKRGRGGGSVGENGKGSGEVREGKGGGGAESDHEMHIWTERERRKKMRNMFANLHALLPQLPPKADKSTIVDEAVNYIRTLQQTLQKLQKQKLERLEGAINFGCEPSMMTTQKQALDSREAFLADQVSSSDLANISATNFSSSLSVSQFPVLFQTWTSSNVVLNICGNEAQISVCSAKKPGLFSAICYILEKHKIEVMSAHVSSDSDQSMFMIQAQVSLLEELPVSCQRHFKPTKCSNRLQVRSCAGSLPDHTRKLGPQISLLLWVKATRDGVNLSPSEKILFLPTS</sequence>
<keyword evidence="4" id="KW-0804">Transcription</keyword>
<gene>
    <name evidence="8" type="ORF">TCM_007083</name>
</gene>
<comment type="subcellular location">
    <subcellularLocation>
        <location evidence="1">Nucleus</location>
    </subcellularLocation>
</comment>
<dbReference type="InterPro" id="IPR036638">
    <property type="entry name" value="HLH_DNA-bd_sf"/>
</dbReference>
<evidence type="ECO:0000256" key="6">
    <source>
        <dbReference type="SAM" id="MobiDB-lite"/>
    </source>
</evidence>
<keyword evidence="3 8" id="KW-0238">DNA-binding</keyword>
<dbReference type="InterPro" id="IPR011598">
    <property type="entry name" value="bHLH_dom"/>
</dbReference>
<dbReference type="SUPFAM" id="SSF47459">
    <property type="entry name" value="HLH, helix-loop-helix DNA-binding domain"/>
    <property type="match status" value="1"/>
</dbReference>
<evidence type="ECO:0000256" key="2">
    <source>
        <dbReference type="ARBA" id="ARBA00023015"/>
    </source>
</evidence>
<evidence type="ECO:0000313" key="8">
    <source>
        <dbReference type="EMBL" id="EOX98283.1"/>
    </source>
</evidence>
<evidence type="ECO:0000256" key="3">
    <source>
        <dbReference type="ARBA" id="ARBA00023125"/>
    </source>
</evidence>
<evidence type="ECO:0000259" key="7">
    <source>
        <dbReference type="PROSITE" id="PS50888"/>
    </source>
</evidence>
<keyword evidence="2" id="KW-0805">Transcription regulation</keyword>
<dbReference type="FunCoup" id="A0A061E7Q6">
    <property type="interactions" value="98"/>
</dbReference>
<dbReference type="PROSITE" id="PS50888">
    <property type="entry name" value="BHLH"/>
    <property type="match status" value="1"/>
</dbReference>
<accession>A0A061E7Q6</accession>
<dbReference type="CDD" id="cd04873">
    <property type="entry name" value="ACT_UUR-ACR-like"/>
    <property type="match status" value="1"/>
</dbReference>
<dbReference type="Gramene" id="EOX98283">
    <property type="protein sequence ID" value="EOX98283"/>
    <property type="gene ID" value="TCM_007083"/>
</dbReference>
<dbReference type="Gene3D" id="4.10.280.10">
    <property type="entry name" value="Helix-loop-helix DNA-binding domain"/>
    <property type="match status" value="1"/>
</dbReference>
<dbReference type="EMBL" id="CM001880">
    <property type="protein sequence ID" value="EOX98283.1"/>
    <property type="molecule type" value="Genomic_DNA"/>
</dbReference>
<dbReference type="Pfam" id="PF00010">
    <property type="entry name" value="HLH"/>
    <property type="match status" value="1"/>
</dbReference>
<evidence type="ECO:0000313" key="9">
    <source>
        <dbReference type="Proteomes" id="UP000026915"/>
    </source>
</evidence>
<dbReference type="GO" id="GO:0005634">
    <property type="term" value="C:nucleus"/>
    <property type="evidence" value="ECO:0007669"/>
    <property type="project" value="UniProtKB-SubCell"/>
</dbReference>
<dbReference type="HOGENOM" id="CLU_024956_1_0_1"/>
<dbReference type="OMA" id="TAAFDIW"/>
<dbReference type="PANTHER" id="PTHR46772:SF8">
    <property type="entry name" value="TRANSCRIPTION FACTOR BHLH95"/>
    <property type="match status" value="1"/>
</dbReference>
<feature type="compositionally biased region" description="Polar residues" evidence="6">
    <location>
        <begin position="20"/>
        <end position="29"/>
    </location>
</feature>
<dbReference type="InterPro" id="IPR045239">
    <property type="entry name" value="bHLH95_bHLH"/>
</dbReference>
<proteinExistence type="predicted"/>
<dbReference type="eggNOG" id="ENOG502QSD0">
    <property type="taxonomic scope" value="Eukaryota"/>
</dbReference>
<evidence type="ECO:0000256" key="5">
    <source>
        <dbReference type="ARBA" id="ARBA00023242"/>
    </source>
</evidence>
<dbReference type="InParanoid" id="A0A061E7Q6"/>
<reference evidence="8 9" key="1">
    <citation type="journal article" date="2013" name="Genome Biol.">
        <title>The genome sequence of the most widely cultivated cacao type and its use to identify candidate genes regulating pod color.</title>
        <authorList>
            <person name="Motamayor J.C."/>
            <person name="Mockaitis K."/>
            <person name="Schmutz J."/>
            <person name="Haiminen N."/>
            <person name="Iii D.L."/>
            <person name="Cornejo O."/>
            <person name="Findley S.D."/>
            <person name="Zheng P."/>
            <person name="Utro F."/>
            <person name="Royaert S."/>
            <person name="Saski C."/>
            <person name="Jenkins J."/>
            <person name="Podicheti R."/>
            <person name="Zhao M."/>
            <person name="Scheffler B.E."/>
            <person name="Stack J.C."/>
            <person name="Feltus F.A."/>
            <person name="Mustiga G.M."/>
            <person name="Amores F."/>
            <person name="Phillips W."/>
            <person name="Marelli J.P."/>
            <person name="May G.D."/>
            <person name="Shapiro H."/>
            <person name="Ma J."/>
            <person name="Bustamante C.D."/>
            <person name="Schnell R.J."/>
            <person name="Main D."/>
            <person name="Gilbert D."/>
            <person name="Parida L."/>
            <person name="Kuhn D.N."/>
        </authorList>
    </citation>
    <scope>NUCLEOTIDE SEQUENCE [LARGE SCALE GENOMIC DNA]</scope>
    <source>
        <strain evidence="9">cv. Matina 1-6</strain>
    </source>
</reference>
<organism evidence="8 9">
    <name type="scientific">Theobroma cacao</name>
    <name type="common">Cacao</name>
    <name type="synonym">Cocoa</name>
    <dbReference type="NCBI Taxonomy" id="3641"/>
    <lineage>
        <taxon>Eukaryota</taxon>
        <taxon>Viridiplantae</taxon>
        <taxon>Streptophyta</taxon>
        <taxon>Embryophyta</taxon>
        <taxon>Tracheophyta</taxon>
        <taxon>Spermatophyta</taxon>
        <taxon>Magnoliopsida</taxon>
        <taxon>eudicotyledons</taxon>
        <taxon>Gunneridae</taxon>
        <taxon>Pentapetalae</taxon>
        <taxon>rosids</taxon>
        <taxon>malvids</taxon>
        <taxon>Malvales</taxon>
        <taxon>Malvaceae</taxon>
        <taxon>Byttnerioideae</taxon>
        <taxon>Theobroma</taxon>
    </lineage>
</organism>
<feature type="compositionally biased region" description="Gly residues" evidence="6">
    <location>
        <begin position="56"/>
        <end position="67"/>
    </location>
</feature>
<keyword evidence="9" id="KW-1185">Reference proteome</keyword>
<dbReference type="STRING" id="3641.A0A061E7Q6"/>
<dbReference type="CDD" id="cd11393">
    <property type="entry name" value="bHLH_AtbHLH_like"/>
    <property type="match status" value="1"/>
</dbReference>
<dbReference type="GO" id="GO:0010162">
    <property type="term" value="P:seed dormancy process"/>
    <property type="evidence" value="ECO:0000318"/>
    <property type="project" value="GO_Central"/>
</dbReference>
<dbReference type="GO" id="GO:0046983">
    <property type="term" value="F:protein dimerization activity"/>
    <property type="evidence" value="ECO:0007669"/>
    <property type="project" value="InterPro"/>
</dbReference>
<dbReference type="SUPFAM" id="SSF55021">
    <property type="entry name" value="ACT-like"/>
    <property type="match status" value="1"/>
</dbReference>
<dbReference type="InterPro" id="IPR045865">
    <property type="entry name" value="ACT-like_dom_sf"/>
</dbReference>
<dbReference type="GO" id="GO:0003700">
    <property type="term" value="F:DNA-binding transcription factor activity"/>
    <property type="evidence" value="ECO:0007669"/>
    <property type="project" value="InterPro"/>
</dbReference>
<dbReference type="AlphaFoldDB" id="A0A061E7Q6"/>
<evidence type="ECO:0000256" key="1">
    <source>
        <dbReference type="ARBA" id="ARBA00004123"/>
    </source>
</evidence>
<feature type="compositionally biased region" description="Basic and acidic residues" evidence="6">
    <location>
        <begin position="68"/>
        <end position="86"/>
    </location>
</feature>
<feature type="domain" description="BHLH" evidence="7">
    <location>
        <begin position="81"/>
        <end position="131"/>
    </location>
</feature>
<keyword evidence="5" id="KW-0539">Nucleus</keyword>
<dbReference type="PANTHER" id="PTHR46772">
    <property type="entry name" value="BHLH DOMAIN-CONTAINING PROTEIN"/>
    <property type="match status" value="1"/>
</dbReference>
<dbReference type="InterPro" id="IPR044278">
    <property type="entry name" value="BHLH95-like"/>
</dbReference>
<protein>
    <submittedName>
        <fullName evidence="8">Basic helix-loop-helix DNA-binding superfamily protein, putative</fullName>
    </submittedName>
</protein>
<dbReference type="SMART" id="SM00353">
    <property type="entry name" value="HLH"/>
    <property type="match status" value="1"/>
</dbReference>
<evidence type="ECO:0000256" key="4">
    <source>
        <dbReference type="ARBA" id="ARBA00023163"/>
    </source>
</evidence>
<name>A0A061E7Q6_THECC</name>
<dbReference type="GO" id="GO:0009960">
    <property type="term" value="P:endosperm development"/>
    <property type="evidence" value="ECO:0007669"/>
    <property type="project" value="InterPro"/>
</dbReference>
<feature type="region of interest" description="Disordered" evidence="6">
    <location>
        <begin position="20"/>
        <end position="86"/>
    </location>
</feature>